<name>A0ABU1JR61_9PROT</name>
<comment type="caution">
    <text evidence="12">The sequence shown here is derived from an EMBL/GenBank/DDBJ whole genome shotgun (WGS) entry which is preliminary data.</text>
</comment>
<protein>
    <recommendedName>
        <fullName evidence="4">Phospholipase D</fullName>
    </recommendedName>
    <alternativeName>
        <fullName evidence="9">Choline phosphatase</fullName>
    </alternativeName>
</protein>
<dbReference type="Pfam" id="PF13091">
    <property type="entry name" value="PLDc_2"/>
    <property type="match status" value="1"/>
</dbReference>
<dbReference type="RefSeq" id="WP_309795485.1">
    <property type="nucleotide sequence ID" value="NZ_JAVDPW010000005.1"/>
</dbReference>
<keyword evidence="10" id="KW-1133">Transmembrane helix</keyword>
<dbReference type="Pfam" id="PF00614">
    <property type="entry name" value="PLDc"/>
    <property type="match status" value="1"/>
</dbReference>
<keyword evidence="7" id="KW-0378">Hydrolase</keyword>
<feature type="transmembrane region" description="Helical" evidence="10">
    <location>
        <begin position="690"/>
        <end position="714"/>
    </location>
</feature>
<feature type="transmembrane region" description="Helical" evidence="10">
    <location>
        <begin position="549"/>
        <end position="576"/>
    </location>
</feature>
<comment type="function">
    <text evidence="2">Could be a virulence factor.</text>
</comment>
<dbReference type="EMBL" id="JAVDPW010000005">
    <property type="protein sequence ID" value="MDR6290787.1"/>
    <property type="molecule type" value="Genomic_DNA"/>
</dbReference>
<dbReference type="Gene3D" id="3.30.870.10">
    <property type="entry name" value="Endonuclease Chain A"/>
    <property type="match status" value="2"/>
</dbReference>
<feature type="transmembrane region" description="Helical" evidence="10">
    <location>
        <begin position="502"/>
        <end position="520"/>
    </location>
</feature>
<dbReference type="InterPro" id="IPR025202">
    <property type="entry name" value="PLD-like_dom"/>
</dbReference>
<evidence type="ECO:0000256" key="3">
    <source>
        <dbReference type="ARBA" id="ARBA00004613"/>
    </source>
</evidence>
<evidence type="ECO:0000256" key="7">
    <source>
        <dbReference type="ARBA" id="ARBA00022801"/>
    </source>
</evidence>
<keyword evidence="10" id="KW-0812">Transmembrane</keyword>
<comment type="catalytic activity">
    <reaction evidence="1">
        <text>a 1,2-diacyl-sn-glycero-3-phosphocholine + H2O = a 1,2-diacyl-sn-glycero-3-phosphate + choline + H(+)</text>
        <dbReference type="Rhea" id="RHEA:14445"/>
        <dbReference type="ChEBI" id="CHEBI:15354"/>
        <dbReference type="ChEBI" id="CHEBI:15377"/>
        <dbReference type="ChEBI" id="CHEBI:15378"/>
        <dbReference type="ChEBI" id="CHEBI:57643"/>
        <dbReference type="ChEBI" id="CHEBI:58608"/>
        <dbReference type="EC" id="3.1.4.4"/>
    </reaction>
</comment>
<sequence>MRANLGAASTDPAVGRRSTPAVLRPGANSWRVEPARRAAVLVDAAAYYGALRAAMRRAKRSIAIIGWDIDSRTPLVGPQGVPDDGLPAQLGDFLCALVRDEPQLSIRLLLWNYSLLYALERESLPLLTLQWSTPRQIELCLDDEIPVGSSHHQKIVVIDDAVAFVGGLDLTIRRWDTPAHAPANGHRVDPSGVPYPPFHDVQLMVDGPAAIALAALARWRWERATDEVPVPVPVANDPWPDAVAPDFRDVTVGISRTLPSYPGEREVREVEALFEDMIESAETTIYIENQFLTCTRLAMRLAARLQAVPGLEVVIVGPHIHNSWIEHRAMVSGRVRFIATLRAAGVGDRIRLLHPRTSRDGAATDIMVHSKLMIVDDRLLRIGSANLCNRSMAVDSECDLTIEAADDADRTAITAVRNRLLAEHCGIGAEDMARRISASGSVRAAIDALAHGKRCLQPTDDGGTIGDDSAWSFAAVADPHRPLLGAGLIERALGSVTARWRGLLRLAPVVLAAVLLVLAWRTTALAEWTRPDLLQGALQGIGEQGLAPLVVIGLFVLAGLVMFPVTVLIAATAAAFGAWPGVAYAGAGALASALVTYFIGRGLGETILRDAMGPRLGRIRGAIARRGIIAMTSIRLVPIAPFTLVNLAAGAARIPIVDYAVGTALGLAPGLITLSALGDRIMPIFRAPSLLDVSILIAVVLAWIALSIGLQALVMRRRQTDR</sequence>
<dbReference type="CDD" id="cd09140">
    <property type="entry name" value="PLDc_vPLD1_2_like_bac_1"/>
    <property type="match status" value="1"/>
</dbReference>
<dbReference type="SUPFAM" id="SSF56024">
    <property type="entry name" value="Phospholipase D/nuclease"/>
    <property type="match status" value="2"/>
</dbReference>
<keyword evidence="6" id="KW-0677">Repeat</keyword>
<dbReference type="InterPro" id="IPR015679">
    <property type="entry name" value="PLipase_D_fam"/>
</dbReference>
<dbReference type="InterPro" id="IPR032816">
    <property type="entry name" value="VTT_dom"/>
</dbReference>
<dbReference type="Proteomes" id="UP001262410">
    <property type="component" value="Unassembled WGS sequence"/>
</dbReference>
<reference evidence="12 13" key="1">
    <citation type="submission" date="2023-07" db="EMBL/GenBank/DDBJ databases">
        <title>Sorghum-associated microbial communities from plants grown in Nebraska, USA.</title>
        <authorList>
            <person name="Schachtman D."/>
        </authorList>
    </citation>
    <scope>NUCLEOTIDE SEQUENCE [LARGE SCALE GENOMIC DNA]</scope>
    <source>
        <strain evidence="12 13">584</strain>
    </source>
</reference>
<dbReference type="InterPro" id="IPR001736">
    <property type="entry name" value="PLipase_D/transphosphatidylase"/>
</dbReference>
<dbReference type="PROSITE" id="PS50035">
    <property type="entry name" value="PLD"/>
    <property type="match status" value="2"/>
</dbReference>
<feature type="transmembrane region" description="Helical" evidence="10">
    <location>
        <begin position="656"/>
        <end position="678"/>
    </location>
</feature>
<proteinExistence type="predicted"/>
<evidence type="ECO:0000313" key="13">
    <source>
        <dbReference type="Proteomes" id="UP001262410"/>
    </source>
</evidence>
<keyword evidence="8" id="KW-0443">Lipid metabolism</keyword>
<organism evidence="12 13">
    <name type="scientific">Inquilinus ginsengisoli</name>
    <dbReference type="NCBI Taxonomy" id="363840"/>
    <lineage>
        <taxon>Bacteria</taxon>
        <taxon>Pseudomonadati</taxon>
        <taxon>Pseudomonadota</taxon>
        <taxon>Alphaproteobacteria</taxon>
        <taxon>Rhodospirillales</taxon>
        <taxon>Rhodospirillaceae</taxon>
        <taxon>Inquilinus</taxon>
    </lineage>
</organism>
<evidence type="ECO:0000256" key="2">
    <source>
        <dbReference type="ARBA" id="ARBA00003145"/>
    </source>
</evidence>
<evidence type="ECO:0000256" key="8">
    <source>
        <dbReference type="ARBA" id="ARBA00023098"/>
    </source>
</evidence>
<dbReference type="PANTHER" id="PTHR18896">
    <property type="entry name" value="PHOSPHOLIPASE D"/>
    <property type="match status" value="1"/>
</dbReference>
<dbReference type="CDD" id="cd09143">
    <property type="entry name" value="PLDc_vPLD1_2_like_bac_2"/>
    <property type="match status" value="1"/>
</dbReference>
<keyword evidence="13" id="KW-1185">Reference proteome</keyword>
<evidence type="ECO:0000256" key="5">
    <source>
        <dbReference type="ARBA" id="ARBA00022525"/>
    </source>
</evidence>
<evidence type="ECO:0000256" key="4">
    <source>
        <dbReference type="ARBA" id="ARBA00018392"/>
    </source>
</evidence>
<comment type="subcellular location">
    <subcellularLocation>
        <location evidence="3">Secreted</location>
    </subcellularLocation>
</comment>
<feature type="transmembrane region" description="Helical" evidence="10">
    <location>
        <begin position="623"/>
        <end position="644"/>
    </location>
</feature>
<keyword evidence="10" id="KW-0472">Membrane</keyword>
<feature type="domain" description="PLD phosphodiesterase" evidence="11">
    <location>
        <begin position="147"/>
        <end position="174"/>
    </location>
</feature>
<evidence type="ECO:0000256" key="9">
    <source>
        <dbReference type="ARBA" id="ARBA00029594"/>
    </source>
</evidence>
<evidence type="ECO:0000256" key="10">
    <source>
        <dbReference type="SAM" id="Phobius"/>
    </source>
</evidence>
<dbReference type="Pfam" id="PF09335">
    <property type="entry name" value="VTT_dom"/>
    <property type="match status" value="1"/>
</dbReference>
<evidence type="ECO:0000313" key="12">
    <source>
        <dbReference type="EMBL" id="MDR6290787.1"/>
    </source>
</evidence>
<evidence type="ECO:0000259" key="11">
    <source>
        <dbReference type="PROSITE" id="PS50035"/>
    </source>
</evidence>
<keyword evidence="5" id="KW-0964">Secreted</keyword>
<evidence type="ECO:0000256" key="1">
    <source>
        <dbReference type="ARBA" id="ARBA00000798"/>
    </source>
</evidence>
<accession>A0ABU1JR61</accession>
<dbReference type="PANTHER" id="PTHR18896:SF76">
    <property type="entry name" value="PHOSPHOLIPASE"/>
    <property type="match status" value="1"/>
</dbReference>
<feature type="domain" description="PLD phosphodiesterase" evidence="11">
    <location>
        <begin position="364"/>
        <end position="391"/>
    </location>
</feature>
<evidence type="ECO:0000256" key="6">
    <source>
        <dbReference type="ARBA" id="ARBA00022737"/>
    </source>
</evidence>
<feature type="transmembrane region" description="Helical" evidence="10">
    <location>
        <begin position="582"/>
        <end position="603"/>
    </location>
</feature>
<dbReference type="SMART" id="SM00155">
    <property type="entry name" value="PLDc"/>
    <property type="match status" value="2"/>
</dbReference>
<gene>
    <name evidence="12" type="ORF">E9232_003313</name>
</gene>